<dbReference type="Pfam" id="PF19040">
    <property type="entry name" value="SGNH"/>
    <property type="match status" value="1"/>
</dbReference>
<dbReference type="InterPro" id="IPR043968">
    <property type="entry name" value="SGNH"/>
</dbReference>
<comment type="caution">
    <text evidence="4">The sequence shown here is derived from an EMBL/GenBank/DDBJ whole genome shotgun (WGS) entry which is preliminary data.</text>
</comment>
<evidence type="ECO:0000259" key="3">
    <source>
        <dbReference type="Pfam" id="PF19040"/>
    </source>
</evidence>
<feature type="transmembrane region" description="Helical" evidence="1">
    <location>
        <begin position="37"/>
        <end position="59"/>
    </location>
</feature>
<feature type="transmembrane region" description="Helical" evidence="1">
    <location>
        <begin position="160"/>
        <end position="180"/>
    </location>
</feature>
<evidence type="ECO:0000313" key="5">
    <source>
        <dbReference type="Proteomes" id="UP000528964"/>
    </source>
</evidence>
<dbReference type="GO" id="GO:0016020">
    <property type="term" value="C:membrane"/>
    <property type="evidence" value="ECO:0007669"/>
    <property type="project" value="TreeGrafter"/>
</dbReference>
<feature type="domain" description="SGNH" evidence="3">
    <location>
        <begin position="405"/>
        <end position="649"/>
    </location>
</feature>
<keyword evidence="5" id="KW-1185">Reference proteome</keyword>
<dbReference type="RefSeq" id="WP_183394758.1">
    <property type="nucleotide sequence ID" value="NZ_JACIDR010000002.1"/>
</dbReference>
<feature type="domain" description="Acyltransferase 3" evidence="2">
    <location>
        <begin position="5"/>
        <end position="321"/>
    </location>
</feature>
<keyword evidence="1" id="KW-0812">Transmembrane</keyword>
<dbReference type="InterPro" id="IPR002656">
    <property type="entry name" value="Acyl_transf_3_dom"/>
</dbReference>
<evidence type="ECO:0000313" key="4">
    <source>
        <dbReference type="EMBL" id="MBB3972883.1"/>
    </source>
</evidence>
<dbReference type="GO" id="GO:0009103">
    <property type="term" value="P:lipopolysaccharide biosynthetic process"/>
    <property type="evidence" value="ECO:0007669"/>
    <property type="project" value="TreeGrafter"/>
</dbReference>
<organism evidence="4 5">
    <name type="scientific">Hansschlegelia beijingensis</name>
    <dbReference type="NCBI Taxonomy" id="1133344"/>
    <lineage>
        <taxon>Bacteria</taxon>
        <taxon>Pseudomonadati</taxon>
        <taxon>Pseudomonadota</taxon>
        <taxon>Alphaproteobacteria</taxon>
        <taxon>Hyphomicrobiales</taxon>
        <taxon>Methylopilaceae</taxon>
        <taxon>Hansschlegelia</taxon>
    </lineage>
</organism>
<sequence length="667" mass="71846">MTYRPEIDGLRAVAVLAVLLFHATGLLPGGFAGVDVFFVISGYVITSMLAAELDAGRFSLVRFYERRVRRLFPALAVTILVTAAASAMILLPLDLKAMGKSAVAAALMVSNVLFWDEAGYFDAAAQTKPLLHTWSLAIEEQFYLVYPLLLAALWKLGRRLLLWTLALLFGLSLAAAAWTAPDQPLTAFYLAPFRLWELMLGGLIALRPVRRLEGDVFAGLGVAMIATSFFIFNAESDFPGWPALLPTVGTALVLNGARAGTVVASALAVRPAVFVGKISYSLYLVHWPLIVLLEYRHDARLGLMGGLAVIGVSLVLAWLSWRFVEQPFRQHAPGRPLRVFSRAAAATALCCAAGASFSATGGLPQRLPEDVRAIYARMGDDWPESPACFIDTKGRTGPSLDDIRAGRVCSRGRAPAGRPDFIVWGDSHAASMSPPIFAAGDRLGPRGVIVGAGACPPLLDFETITAREETRRRCQEVNEATLDLIATQKIPVAFLVARWPRAALGNGYGDEGLFFDPKDIAPPVPGEDAKFAAALDRTLGRLVELGVRPVIVMSVPEPGYNVPYELARLMLSGRKADIAPPREAVEEREARAREIIAAAAAKHGADIVDPIPALCDDKKCPVVRNGAPIYRDTDHIARAAALRLTPLFESAFRRAATAGAVALTDRP</sequence>
<dbReference type="EMBL" id="JACIDR010000002">
    <property type="protein sequence ID" value="MBB3972883.1"/>
    <property type="molecule type" value="Genomic_DNA"/>
</dbReference>
<feature type="transmembrane region" description="Helical" evidence="1">
    <location>
        <begin position="71"/>
        <end position="91"/>
    </location>
</feature>
<dbReference type="PANTHER" id="PTHR23028">
    <property type="entry name" value="ACETYLTRANSFERASE"/>
    <property type="match status" value="1"/>
</dbReference>
<evidence type="ECO:0000259" key="2">
    <source>
        <dbReference type="Pfam" id="PF01757"/>
    </source>
</evidence>
<accession>A0A7W6D476</accession>
<name>A0A7W6D476_9HYPH</name>
<proteinExistence type="predicted"/>
<feature type="transmembrane region" description="Helical" evidence="1">
    <location>
        <begin position="272"/>
        <end position="293"/>
    </location>
</feature>
<dbReference type="Pfam" id="PF01757">
    <property type="entry name" value="Acyl_transf_3"/>
    <property type="match status" value="1"/>
</dbReference>
<dbReference type="AlphaFoldDB" id="A0A7W6D476"/>
<feature type="transmembrane region" description="Helical" evidence="1">
    <location>
        <begin position="240"/>
        <end position="260"/>
    </location>
</feature>
<keyword evidence="1" id="KW-0472">Membrane</keyword>
<keyword evidence="1" id="KW-1133">Transmembrane helix</keyword>
<gene>
    <name evidence="4" type="ORF">GGR24_001540</name>
</gene>
<dbReference type="InterPro" id="IPR050879">
    <property type="entry name" value="Acyltransferase_3"/>
</dbReference>
<feature type="transmembrane region" description="Helical" evidence="1">
    <location>
        <begin position="12"/>
        <end position="31"/>
    </location>
</feature>
<protein>
    <submittedName>
        <fullName evidence="4">Peptidoglycan/LPS O-acetylase OafA/YrhL</fullName>
    </submittedName>
</protein>
<evidence type="ECO:0000256" key="1">
    <source>
        <dbReference type="SAM" id="Phobius"/>
    </source>
</evidence>
<dbReference type="PANTHER" id="PTHR23028:SF53">
    <property type="entry name" value="ACYL_TRANSF_3 DOMAIN-CONTAINING PROTEIN"/>
    <property type="match status" value="1"/>
</dbReference>
<feature type="transmembrane region" description="Helical" evidence="1">
    <location>
        <begin position="134"/>
        <end position="153"/>
    </location>
</feature>
<feature type="transmembrane region" description="Helical" evidence="1">
    <location>
        <begin position="299"/>
        <end position="319"/>
    </location>
</feature>
<feature type="transmembrane region" description="Helical" evidence="1">
    <location>
        <begin position="216"/>
        <end position="234"/>
    </location>
</feature>
<dbReference type="Proteomes" id="UP000528964">
    <property type="component" value="Unassembled WGS sequence"/>
</dbReference>
<reference evidence="4 5" key="1">
    <citation type="submission" date="2020-08" db="EMBL/GenBank/DDBJ databases">
        <title>Genomic Encyclopedia of Type Strains, Phase IV (KMG-IV): sequencing the most valuable type-strain genomes for metagenomic binning, comparative biology and taxonomic classification.</title>
        <authorList>
            <person name="Goeker M."/>
        </authorList>
    </citation>
    <scope>NUCLEOTIDE SEQUENCE [LARGE SCALE GENOMIC DNA]</scope>
    <source>
        <strain evidence="4 5">DSM 25481</strain>
    </source>
</reference>
<dbReference type="GO" id="GO:0016747">
    <property type="term" value="F:acyltransferase activity, transferring groups other than amino-acyl groups"/>
    <property type="evidence" value="ECO:0007669"/>
    <property type="project" value="InterPro"/>
</dbReference>